<organism evidence="8 9">
    <name type="scientific">Dendrothele bispora (strain CBS 962.96)</name>
    <dbReference type="NCBI Taxonomy" id="1314807"/>
    <lineage>
        <taxon>Eukaryota</taxon>
        <taxon>Fungi</taxon>
        <taxon>Dikarya</taxon>
        <taxon>Basidiomycota</taxon>
        <taxon>Agaricomycotina</taxon>
        <taxon>Agaricomycetes</taxon>
        <taxon>Agaricomycetidae</taxon>
        <taxon>Agaricales</taxon>
        <taxon>Agaricales incertae sedis</taxon>
        <taxon>Dendrothele</taxon>
    </lineage>
</organism>
<proteinExistence type="inferred from homology"/>
<comment type="function">
    <text evidence="6">Interacts with target proteins during translocation into the lumen of the endoplasmic reticulum. Protects unfolded target proteins against degradation and facilitate correct glycosylation.</text>
</comment>
<dbReference type="EMBL" id="ML179042">
    <property type="protein sequence ID" value="THV06509.1"/>
    <property type="molecule type" value="Genomic_DNA"/>
</dbReference>
<sequence length="65" mass="7372">MPTEFEMRQRNAKFAKDARSGKKPTHPSRQEVMAKRSPINTWALGIVLFVVVGGVLFEVARLLFL</sequence>
<accession>A0A4S8MUY5</accession>
<dbReference type="GO" id="GO:0005789">
    <property type="term" value="C:endoplasmic reticulum membrane"/>
    <property type="evidence" value="ECO:0007669"/>
    <property type="project" value="UniProtKB-SubCell"/>
</dbReference>
<keyword evidence="5 6" id="KW-0472">Membrane</keyword>
<feature type="region of interest" description="Disordered" evidence="7">
    <location>
        <begin position="1"/>
        <end position="32"/>
    </location>
</feature>
<dbReference type="Proteomes" id="UP000297245">
    <property type="component" value="Unassembled WGS sequence"/>
</dbReference>
<feature type="transmembrane region" description="Helical" evidence="6">
    <location>
        <begin position="42"/>
        <end position="64"/>
    </location>
</feature>
<keyword evidence="2 6" id="KW-0812">Transmembrane</keyword>
<dbReference type="InterPro" id="IPR010580">
    <property type="entry name" value="ER_stress-assoc"/>
</dbReference>
<evidence type="ECO:0000256" key="4">
    <source>
        <dbReference type="ARBA" id="ARBA00022989"/>
    </source>
</evidence>
<keyword evidence="3 6" id="KW-0256">Endoplasmic reticulum</keyword>
<dbReference type="OrthoDB" id="16679at2759"/>
<name>A0A4S8MUY5_DENBC</name>
<comment type="subcellular location">
    <subcellularLocation>
        <location evidence="6">Membrane</location>
        <topology evidence="6">Single-pass membrane protein</topology>
    </subcellularLocation>
    <subcellularLocation>
        <location evidence="6">Endoplasmic reticulum membrane</location>
        <topology evidence="6">Single-pass membrane protein</topology>
    </subcellularLocation>
</comment>
<evidence type="ECO:0000313" key="9">
    <source>
        <dbReference type="Proteomes" id="UP000297245"/>
    </source>
</evidence>
<evidence type="ECO:0000256" key="1">
    <source>
        <dbReference type="ARBA" id="ARBA00005500"/>
    </source>
</evidence>
<evidence type="ECO:0000256" key="2">
    <source>
        <dbReference type="ARBA" id="ARBA00022692"/>
    </source>
</evidence>
<feature type="compositionally biased region" description="Basic and acidic residues" evidence="7">
    <location>
        <begin position="1"/>
        <end position="20"/>
    </location>
</feature>
<evidence type="ECO:0000256" key="5">
    <source>
        <dbReference type="ARBA" id="ARBA00023136"/>
    </source>
</evidence>
<gene>
    <name evidence="8" type="ORF">K435DRAFT_773205</name>
</gene>
<reference evidence="8 9" key="1">
    <citation type="journal article" date="2019" name="Nat. Ecol. Evol.">
        <title>Megaphylogeny resolves global patterns of mushroom evolution.</title>
        <authorList>
            <person name="Varga T."/>
            <person name="Krizsan K."/>
            <person name="Foldi C."/>
            <person name="Dima B."/>
            <person name="Sanchez-Garcia M."/>
            <person name="Sanchez-Ramirez S."/>
            <person name="Szollosi G.J."/>
            <person name="Szarkandi J.G."/>
            <person name="Papp V."/>
            <person name="Albert L."/>
            <person name="Andreopoulos W."/>
            <person name="Angelini C."/>
            <person name="Antonin V."/>
            <person name="Barry K.W."/>
            <person name="Bougher N.L."/>
            <person name="Buchanan P."/>
            <person name="Buyck B."/>
            <person name="Bense V."/>
            <person name="Catcheside P."/>
            <person name="Chovatia M."/>
            <person name="Cooper J."/>
            <person name="Damon W."/>
            <person name="Desjardin D."/>
            <person name="Finy P."/>
            <person name="Geml J."/>
            <person name="Haridas S."/>
            <person name="Hughes K."/>
            <person name="Justo A."/>
            <person name="Karasinski D."/>
            <person name="Kautmanova I."/>
            <person name="Kiss B."/>
            <person name="Kocsube S."/>
            <person name="Kotiranta H."/>
            <person name="LaButti K.M."/>
            <person name="Lechner B.E."/>
            <person name="Liimatainen K."/>
            <person name="Lipzen A."/>
            <person name="Lukacs Z."/>
            <person name="Mihaltcheva S."/>
            <person name="Morgado L.N."/>
            <person name="Niskanen T."/>
            <person name="Noordeloos M.E."/>
            <person name="Ohm R.A."/>
            <person name="Ortiz-Santana B."/>
            <person name="Ovrebo C."/>
            <person name="Racz N."/>
            <person name="Riley R."/>
            <person name="Savchenko A."/>
            <person name="Shiryaev A."/>
            <person name="Soop K."/>
            <person name="Spirin V."/>
            <person name="Szebenyi C."/>
            <person name="Tomsovsky M."/>
            <person name="Tulloss R.E."/>
            <person name="Uehling J."/>
            <person name="Grigoriev I.V."/>
            <person name="Vagvolgyi C."/>
            <person name="Papp T."/>
            <person name="Martin F.M."/>
            <person name="Miettinen O."/>
            <person name="Hibbett D.S."/>
            <person name="Nagy L.G."/>
        </authorList>
    </citation>
    <scope>NUCLEOTIDE SEQUENCE [LARGE SCALE GENOMIC DNA]</scope>
    <source>
        <strain evidence="8 9">CBS 962.96</strain>
    </source>
</reference>
<keyword evidence="9" id="KW-1185">Reference proteome</keyword>
<protein>
    <recommendedName>
        <fullName evidence="6">Stress-associated endoplasmic reticulum protein</fullName>
    </recommendedName>
</protein>
<dbReference type="AlphaFoldDB" id="A0A4S8MUY5"/>
<evidence type="ECO:0000313" key="8">
    <source>
        <dbReference type="EMBL" id="THV06509.1"/>
    </source>
</evidence>
<keyword evidence="4 6" id="KW-1133">Transmembrane helix</keyword>
<comment type="similarity">
    <text evidence="1 6">Belongs to the RAMP4 family.</text>
</comment>
<dbReference type="Pfam" id="PF06624">
    <property type="entry name" value="RAMP4"/>
    <property type="match status" value="1"/>
</dbReference>
<evidence type="ECO:0000256" key="7">
    <source>
        <dbReference type="SAM" id="MobiDB-lite"/>
    </source>
</evidence>
<evidence type="ECO:0000256" key="3">
    <source>
        <dbReference type="ARBA" id="ARBA00022824"/>
    </source>
</evidence>
<evidence type="ECO:0000256" key="6">
    <source>
        <dbReference type="RuleBase" id="RU364120"/>
    </source>
</evidence>